<feature type="non-terminal residue" evidence="2">
    <location>
        <position position="1"/>
    </location>
</feature>
<gene>
    <name evidence="2" type="ORF">METZ01_LOCUS300084</name>
</gene>
<feature type="region of interest" description="Disordered" evidence="1">
    <location>
        <begin position="1"/>
        <end position="25"/>
    </location>
</feature>
<feature type="compositionally biased region" description="Basic and acidic residues" evidence="1">
    <location>
        <begin position="15"/>
        <end position="25"/>
    </location>
</feature>
<protein>
    <submittedName>
        <fullName evidence="2">Uncharacterized protein</fullName>
    </submittedName>
</protein>
<evidence type="ECO:0000256" key="1">
    <source>
        <dbReference type="SAM" id="MobiDB-lite"/>
    </source>
</evidence>
<reference evidence="2" key="1">
    <citation type="submission" date="2018-05" db="EMBL/GenBank/DDBJ databases">
        <authorList>
            <person name="Lanie J.A."/>
            <person name="Ng W.-L."/>
            <person name="Kazmierczak K.M."/>
            <person name="Andrzejewski T.M."/>
            <person name="Davidsen T.M."/>
            <person name="Wayne K.J."/>
            <person name="Tettelin H."/>
            <person name="Glass J.I."/>
            <person name="Rusch D."/>
            <person name="Podicherti R."/>
            <person name="Tsui H.-C.T."/>
            <person name="Winkler M.E."/>
        </authorList>
    </citation>
    <scope>NUCLEOTIDE SEQUENCE</scope>
</reference>
<dbReference type="EMBL" id="UINC01093091">
    <property type="protein sequence ID" value="SVC47230.1"/>
    <property type="molecule type" value="Genomic_DNA"/>
</dbReference>
<accession>A0A382MF00</accession>
<dbReference type="AlphaFoldDB" id="A0A382MF00"/>
<name>A0A382MF00_9ZZZZ</name>
<feature type="non-terminal residue" evidence="2">
    <location>
        <position position="25"/>
    </location>
</feature>
<proteinExistence type="predicted"/>
<sequence>PAATGGQPGDQARPGGEHLATRRRI</sequence>
<evidence type="ECO:0000313" key="2">
    <source>
        <dbReference type="EMBL" id="SVC47230.1"/>
    </source>
</evidence>
<organism evidence="2">
    <name type="scientific">marine metagenome</name>
    <dbReference type="NCBI Taxonomy" id="408172"/>
    <lineage>
        <taxon>unclassified sequences</taxon>
        <taxon>metagenomes</taxon>
        <taxon>ecological metagenomes</taxon>
    </lineage>
</organism>